<protein>
    <recommendedName>
        <fullName evidence="8">Homeobox domain-containing protein</fullName>
    </recommendedName>
</protein>
<dbReference type="InterPro" id="IPR009057">
    <property type="entry name" value="Homeodomain-like_sf"/>
</dbReference>
<feature type="domain" description="Homeobox" evidence="8">
    <location>
        <begin position="39"/>
        <end position="99"/>
    </location>
</feature>
<dbReference type="Proteomes" id="UP001163046">
    <property type="component" value="Unassembled WGS sequence"/>
</dbReference>
<dbReference type="PROSITE" id="PS00027">
    <property type="entry name" value="HOMEOBOX_1"/>
    <property type="match status" value="1"/>
</dbReference>
<reference evidence="9" key="1">
    <citation type="submission" date="2023-01" db="EMBL/GenBank/DDBJ databases">
        <title>Genome assembly of the deep-sea coral Lophelia pertusa.</title>
        <authorList>
            <person name="Herrera S."/>
            <person name="Cordes E."/>
        </authorList>
    </citation>
    <scope>NUCLEOTIDE SEQUENCE</scope>
    <source>
        <strain evidence="9">USNM1676648</strain>
        <tissue evidence="9">Polyp</tissue>
    </source>
</reference>
<evidence type="ECO:0000256" key="1">
    <source>
        <dbReference type="ARBA" id="ARBA00004123"/>
    </source>
</evidence>
<sequence length="286" mass="32098">MEQKAGIKREKADQKIDEGSARESGAAGRTPPGPKQSSQGYRRKRTAFTVRQLERMQAVFQWNKYPGVNVREALATELGISEACVQVWFQNRRSKWRKRENNRRPTYREEQLEPSGERREVEQGGHCRWIGPAMAARSNQEATTSNELDACAFNTYNTAERSWPLPQAHNYCSCQVKSHAMFGAPPATAALMPAGSTVNSHLITCASFYSTHAQSHGQDEQEAERIGQVSFMLKYDDAAPRYVDLDQSLKMRNEAIQGERSADEIIGANGLLCMRETSSSPFMSNN</sequence>
<keyword evidence="3 5" id="KW-0371">Homeobox</keyword>
<proteinExistence type="predicted"/>
<feature type="compositionally biased region" description="Basic and acidic residues" evidence="7">
    <location>
        <begin position="102"/>
        <end position="120"/>
    </location>
</feature>
<organism evidence="9 10">
    <name type="scientific">Desmophyllum pertusum</name>
    <dbReference type="NCBI Taxonomy" id="174260"/>
    <lineage>
        <taxon>Eukaryota</taxon>
        <taxon>Metazoa</taxon>
        <taxon>Cnidaria</taxon>
        <taxon>Anthozoa</taxon>
        <taxon>Hexacorallia</taxon>
        <taxon>Scleractinia</taxon>
        <taxon>Caryophylliina</taxon>
        <taxon>Caryophylliidae</taxon>
        <taxon>Desmophyllum</taxon>
    </lineage>
</organism>
<dbReference type="EMBL" id="MU825401">
    <property type="protein sequence ID" value="KAJ7392467.1"/>
    <property type="molecule type" value="Genomic_DNA"/>
</dbReference>
<evidence type="ECO:0000256" key="5">
    <source>
        <dbReference type="PROSITE-ProRule" id="PRU00108"/>
    </source>
</evidence>
<dbReference type="GO" id="GO:0000981">
    <property type="term" value="F:DNA-binding transcription factor activity, RNA polymerase II-specific"/>
    <property type="evidence" value="ECO:0007669"/>
    <property type="project" value="InterPro"/>
</dbReference>
<dbReference type="CDD" id="cd00086">
    <property type="entry name" value="homeodomain"/>
    <property type="match status" value="1"/>
</dbReference>
<dbReference type="InterPro" id="IPR001356">
    <property type="entry name" value="HD"/>
</dbReference>
<evidence type="ECO:0000256" key="2">
    <source>
        <dbReference type="ARBA" id="ARBA00023125"/>
    </source>
</evidence>
<dbReference type="Pfam" id="PF00046">
    <property type="entry name" value="Homeodomain"/>
    <property type="match status" value="1"/>
</dbReference>
<accession>A0A9X0A2Y2</accession>
<name>A0A9X0A2Y2_9CNID</name>
<feature type="region of interest" description="Disordered" evidence="7">
    <location>
        <begin position="100"/>
        <end position="120"/>
    </location>
</feature>
<gene>
    <name evidence="9" type="ORF">OS493_012133</name>
</gene>
<keyword evidence="4 5" id="KW-0539">Nucleus</keyword>
<dbReference type="InterPro" id="IPR050649">
    <property type="entry name" value="Paired_Homeobox_TFs"/>
</dbReference>
<feature type="region of interest" description="Disordered" evidence="7">
    <location>
        <begin position="1"/>
        <end position="43"/>
    </location>
</feature>
<dbReference type="Gene3D" id="1.10.10.60">
    <property type="entry name" value="Homeodomain-like"/>
    <property type="match status" value="1"/>
</dbReference>
<comment type="caution">
    <text evidence="9">The sequence shown here is derived from an EMBL/GenBank/DDBJ whole genome shotgun (WGS) entry which is preliminary data.</text>
</comment>
<dbReference type="SUPFAM" id="SSF46689">
    <property type="entry name" value="Homeodomain-like"/>
    <property type="match status" value="1"/>
</dbReference>
<evidence type="ECO:0000256" key="3">
    <source>
        <dbReference type="ARBA" id="ARBA00023155"/>
    </source>
</evidence>
<comment type="subcellular location">
    <subcellularLocation>
        <location evidence="1 5 6">Nucleus</location>
    </subcellularLocation>
</comment>
<dbReference type="GO" id="GO:0000977">
    <property type="term" value="F:RNA polymerase II transcription regulatory region sequence-specific DNA binding"/>
    <property type="evidence" value="ECO:0007669"/>
    <property type="project" value="TreeGrafter"/>
</dbReference>
<keyword evidence="2 5" id="KW-0238">DNA-binding</keyword>
<dbReference type="PROSITE" id="PS50071">
    <property type="entry name" value="HOMEOBOX_2"/>
    <property type="match status" value="1"/>
</dbReference>
<evidence type="ECO:0000259" key="8">
    <source>
        <dbReference type="PROSITE" id="PS50071"/>
    </source>
</evidence>
<evidence type="ECO:0000313" key="9">
    <source>
        <dbReference type="EMBL" id="KAJ7392467.1"/>
    </source>
</evidence>
<feature type="compositionally biased region" description="Basic and acidic residues" evidence="7">
    <location>
        <begin position="1"/>
        <end position="21"/>
    </location>
</feature>
<dbReference type="AlphaFoldDB" id="A0A9X0A2Y2"/>
<dbReference type="OrthoDB" id="6159439at2759"/>
<evidence type="ECO:0000256" key="4">
    <source>
        <dbReference type="ARBA" id="ARBA00023242"/>
    </source>
</evidence>
<evidence type="ECO:0000256" key="6">
    <source>
        <dbReference type="RuleBase" id="RU000682"/>
    </source>
</evidence>
<keyword evidence="10" id="KW-1185">Reference proteome</keyword>
<dbReference type="GO" id="GO:0005634">
    <property type="term" value="C:nucleus"/>
    <property type="evidence" value="ECO:0007669"/>
    <property type="project" value="UniProtKB-SubCell"/>
</dbReference>
<evidence type="ECO:0000256" key="7">
    <source>
        <dbReference type="SAM" id="MobiDB-lite"/>
    </source>
</evidence>
<evidence type="ECO:0000313" key="10">
    <source>
        <dbReference type="Proteomes" id="UP001163046"/>
    </source>
</evidence>
<dbReference type="PANTHER" id="PTHR24329">
    <property type="entry name" value="HOMEOBOX PROTEIN ARISTALESS"/>
    <property type="match status" value="1"/>
</dbReference>
<dbReference type="SMART" id="SM00389">
    <property type="entry name" value="HOX"/>
    <property type="match status" value="1"/>
</dbReference>
<dbReference type="PANTHER" id="PTHR24329:SF543">
    <property type="entry name" value="FI01017P-RELATED"/>
    <property type="match status" value="1"/>
</dbReference>
<feature type="DNA-binding region" description="Homeobox" evidence="5">
    <location>
        <begin position="41"/>
        <end position="100"/>
    </location>
</feature>
<dbReference type="InterPro" id="IPR017970">
    <property type="entry name" value="Homeobox_CS"/>
</dbReference>